<dbReference type="Pfam" id="PF00867">
    <property type="entry name" value="XPG_I"/>
    <property type="match status" value="1"/>
</dbReference>
<dbReference type="PROSITE" id="PS00842">
    <property type="entry name" value="XPG_2"/>
    <property type="match status" value="1"/>
</dbReference>
<dbReference type="CDD" id="cd09907">
    <property type="entry name" value="H3TH_FEN1-Euk"/>
    <property type="match status" value="1"/>
</dbReference>
<dbReference type="PANTHER" id="PTHR11081">
    <property type="entry name" value="FLAP ENDONUCLEASE FAMILY MEMBER"/>
    <property type="match status" value="1"/>
</dbReference>
<dbReference type="Pfam" id="PF00752">
    <property type="entry name" value="XPG_N"/>
    <property type="match status" value="1"/>
</dbReference>
<evidence type="ECO:0000256" key="4">
    <source>
        <dbReference type="ARBA" id="ARBA00022722"/>
    </source>
</evidence>
<keyword evidence="6 15" id="KW-0255">Endonuclease</keyword>
<feature type="domain" description="XPG N-terminal" evidence="18">
    <location>
        <begin position="1"/>
        <end position="107"/>
    </location>
</feature>
<reference evidence="19" key="2">
    <citation type="submission" date="2014-07" db="EMBL/GenBank/DDBJ databases">
        <authorList>
            <person name="Hull J."/>
        </authorList>
    </citation>
    <scope>NUCLEOTIDE SEQUENCE</scope>
</reference>
<dbReference type="PANTHER" id="PTHR11081:SF9">
    <property type="entry name" value="FLAP ENDONUCLEASE 1"/>
    <property type="match status" value="1"/>
</dbReference>
<evidence type="ECO:0000256" key="8">
    <source>
        <dbReference type="ARBA" id="ARBA00022801"/>
    </source>
</evidence>
<protein>
    <recommendedName>
        <fullName evidence="15">Flap endonuclease 1</fullName>
        <shortName evidence="15">FEN-1</shortName>
        <ecNumber evidence="15">3.1.-.-</ecNumber>
    </recommendedName>
    <alternativeName>
        <fullName evidence="15">Flap structure-specific endonuclease 1</fullName>
    </alternativeName>
</protein>
<feature type="compositionally biased region" description="Basic residues" evidence="16">
    <location>
        <begin position="363"/>
        <end position="376"/>
    </location>
</feature>
<keyword evidence="5 15" id="KW-0479">Metal-binding</keyword>
<dbReference type="EMBL" id="GDHC01020956">
    <property type="protein sequence ID" value="JAP97672.1"/>
    <property type="molecule type" value="Transcribed_RNA"/>
</dbReference>
<keyword evidence="10 15" id="KW-0460">Magnesium</keyword>
<comment type="similarity">
    <text evidence="14 15">Belongs to the XPG/RAD2 endonuclease family. FEN1 subfamily.</text>
</comment>
<evidence type="ECO:0000256" key="9">
    <source>
        <dbReference type="ARBA" id="ARBA00022839"/>
    </source>
</evidence>
<keyword evidence="2 15" id="KW-0597">Phosphoprotein</keyword>
<dbReference type="SMART" id="SM00484">
    <property type="entry name" value="XPGI"/>
    <property type="match status" value="1"/>
</dbReference>
<dbReference type="Gene3D" id="3.40.50.1010">
    <property type="entry name" value="5'-nuclease"/>
    <property type="match status" value="1"/>
</dbReference>
<dbReference type="InterPro" id="IPR019974">
    <property type="entry name" value="XPG_CS"/>
</dbReference>
<dbReference type="EMBL" id="GBRD01011951">
    <property type="protein sequence ID" value="JAG53873.1"/>
    <property type="molecule type" value="Transcribed_RNA"/>
</dbReference>
<dbReference type="PRINTS" id="PR00853">
    <property type="entry name" value="XPGRADSUPER"/>
</dbReference>
<evidence type="ECO:0000256" key="1">
    <source>
        <dbReference type="ARBA" id="ARBA00004173"/>
    </source>
</evidence>
<evidence type="ECO:0000256" key="16">
    <source>
        <dbReference type="SAM" id="MobiDB-lite"/>
    </source>
</evidence>
<dbReference type="GO" id="GO:0030145">
    <property type="term" value="F:manganese ion binding"/>
    <property type="evidence" value="ECO:0007669"/>
    <property type="project" value="TreeGrafter"/>
</dbReference>
<dbReference type="GO" id="GO:0017108">
    <property type="term" value="F:5'-flap endonuclease activity"/>
    <property type="evidence" value="ECO:0007669"/>
    <property type="project" value="UniProtKB-UniRule"/>
</dbReference>
<evidence type="ECO:0000256" key="5">
    <source>
        <dbReference type="ARBA" id="ARBA00022723"/>
    </source>
</evidence>
<feature type="region of interest" description="Disordered" evidence="16">
    <location>
        <begin position="347"/>
        <end position="376"/>
    </location>
</feature>
<evidence type="ECO:0000256" key="10">
    <source>
        <dbReference type="ARBA" id="ARBA00022842"/>
    </source>
</evidence>
<dbReference type="FunFam" id="1.10.150.20:FF:000009">
    <property type="entry name" value="Flap endonuclease 1"/>
    <property type="match status" value="1"/>
</dbReference>
<dbReference type="GO" id="GO:0000287">
    <property type="term" value="F:magnesium ion binding"/>
    <property type="evidence" value="ECO:0007669"/>
    <property type="project" value="UniProtKB-UniRule"/>
</dbReference>
<dbReference type="CDD" id="cd09867">
    <property type="entry name" value="PIN_FEN1"/>
    <property type="match status" value="1"/>
</dbReference>
<keyword evidence="12 15" id="KW-0234">DNA repair</keyword>
<accession>A0A0A9VS25</accession>
<reference evidence="21" key="4">
    <citation type="journal article" date="2016" name="Gigascience">
        <title>De novo construction of an expanded transcriptome assembly for the western tarnished plant bug, Lygus hesperus.</title>
        <authorList>
            <person name="Tassone E.E."/>
            <person name="Geib S.M."/>
            <person name="Hall B."/>
            <person name="Fabrick J.A."/>
            <person name="Brent C.S."/>
            <person name="Hull J.J."/>
        </authorList>
    </citation>
    <scope>NUCLEOTIDE SEQUENCE</scope>
</reference>
<comment type="cofactor">
    <cofactor evidence="15">
        <name>Mg(2+)</name>
        <dbReference type="ChEBI" id="CHEBI:18420"/>
    </cofactor>
    <text evidence="15">Binds 2 magnesium ions per subunit. They probably participate in the reaction catalyzed by the enzyme. May bind an additional third magnesium ion after substrate binding.</text>
</comment>
<reference evidence="19" key="1">
    <citation type="journal article" date="2014" name="PLoS ONE">
        <title>Transcriptome-Based Identification of ABC Transporters in the Western Tarnished Plant Bug Lygus hesperus.</title>
        <authorList>
            <person name="Hull J.J."/>
            <person name="Chaney K."/>
            <person name="Geib S.M."/>
            <person name="Fabrick J.A."/>
            <person name="Brent C.S."/>
            <person name="Walsh D."/>
            <person name="Lavine L.C."/>
        </authorList>
    </citation>
    <scope>NUCLEOTIDE SEQUENCE</scope>
</reference>
<dbReference type="GO" id="GO:0043137">
    <property type="term" value="P:DNA replication, removal of RNA primer"/>
    <property type="evidence" value="ECO:0007669"/>
    <property type="project" value="UniProtKB-UniRule"/>
</dbReference>
<dbReference type="AlphaFoldDB" id="A0A0A9VS25"/>
<dbReference type="SUPFAM" id="SSF88723">
    <property type="entry name" value="PIN domain-like"/>
    <property type="match status" value="1"/>
</dbReference>
<gene>
    <name evidence="15 19" type="primary">Fen1</name>
    <name evidence="19" type="ORF">CM83_34149</name>
    <name evidence="21" type="ORF">g.25798</name>
</gene>
<keyword evidence="3 15" id="KW-0235">DNA replication</keyword>
<proteinExistence type="inferred from homology"/>
<keyword evidence="7 15" id="KW-0227">DNA damage</keyword>
<dbReference type="InterPro" id="IPR029060">
    <property type="entry name" value="PIN-like_dom_sf"/>
</dbReference>
<evidence type="ECO:0000256" key="13">
    <source>
        <dbReference type="ARBA" id="ARBA00023242"/>
    </source>
</evidence>
<dbReference type="GO" id="GO:0005654">
    <property type="term" value="C:nucleoplasm"/>
    <property type="evidence" value="ECO:0007669"/>
    <property type="project" value="UniProtKB-SubCell"/>
</dbReference>
<dbReference type="HAMAP" id="MF_00614">
    <property type="entry name" value="Fen"/>
    <property type="match status" value="1"/>
</dbReference>
<keyword evidence="11 15" id="KW-0496">Mitochondrion</keyword>
<keyword evidence="8 15" id="KW-0378">Hydrolase</keyword>
<dbReference type="FunFam" id="3.40.50.1010:FF:000003">
    <property type="entry name" value="Flap endonuclease 1"/>
    <property type="match status" value="1"/>
</dbReference>
<sequence length="376" mass="42040">MGILGLSKLIGEVAPHAIKDNEIKNYFGRKVAIDASMSLYQFLIAVRNEGQQLTSADGEPTSHLMGTFYRTIRLVENGIKPVFVFDGKPPKMKSGELEKRAERREEAMKELEKATEAGDAAMVDKFNKRLVKVTKQHAAECKELLTLMGIPYVDAPCEAEAQCAALQKAGKVYATATEDMDALTFGTSVLLRHLTFSEARKMPIQEFHLDKVLEGLKLAQNEFIDLCILLGCDYCGSIRGIGPKRAIELIREHKSIENILKKIDTNKYQPPEDWEFAEARKLFIEPEVADPNNIDLKWNNPDEDGLVKYLCGDKNFTEDRVRGGAKKLMKARSGSTQGRLDGFFKVLSTTPAPKRKADDKKNTAKRGRGSFRGKPK</sequence>
<organism evidence="19">
    <name type="scientific">Lygus hesperus</name>
    <name type="common">Western plant bug</name>
    <dbReference type="NCBI Taxonomy" id="30085"/>
    <lineage>
        <taxon>Eukaryota</taxon>
        <taxon>Metazoa</taxon>
        <taxon>Ecdysozoa</taxon>
        <taxon>Arthropoda</taxon>
        <taxon>Hexapoda</taxon>
        <taxon>Insecta</taxon>
        <taxon>Pterygota</taxon>
        <taxon>Neoptera</taxon>
        <taxon>Paraneoptera</taxon>
        <taxon>Hemiptera</taxon>
        <taxon>Heteroptera</taxon>
        <taxon>Panheteroptera</taxon>
        <taxon>Cimicomorpha</taxon>
        <taxon>Miridae</taxon>
        <taxon>Mirini</taxon>
        <taxon>Lygus</taxon>
    </lineage>
</organism>
<dbReference type="EMBL" id="GBHO01045055">
    <property type="protein sequence ID" value="JAF98548.1"/>
    <property type="molecule type" value="Transcribed_RNA"/>
</dbReference>
<dbReference type="GO" id="GO:0006284">
    <property type="term" value="P:base-excision repair"/>
    <property type="evidence" value="ECO:0007669"/>
    <property type="project" value="UniProtKB-UniRule"/>
</dbReference>
<dbReference type="PROSITE" id="PS00841">
    <property type="entry name" value="XPG_1"/>
    <property type="match status" value="1"/>
</dbReference>
<dbReference type="GO" id="GO:0003677">
    <property type="term" value="F:DNA binding"/>
    <property type="evidence" value="ECO:0007669"/>
    <property type="project" value="UniProtKB-UniRule"/>
</dbReference>
<comment type="function">
    <text evidence="15">Structure-specific nuclease with 5'-flap endonuclease and 5'-3' exonuclease activities involved in DNA replication and repair. During DNA replication, cleaves the 5'-overhanging flap structure that is generated by displacement synthesis when DNA polymerase encounters the 5'-end of a downstream Okazaki fragment. It enters the flap from the 5'-end and then tracks to cleave the flap base, leaving a nick for ligation. Also involved in the long patch base excision repair (LP-BER) pathway, by cleaving within the apurinic/apyrimidinic (AP) site-terminated flap. Acts as a genome stabilization factor that prevents flaps from equilibrating into structures that lead to duplications and deletions. Also possesses 5'-3' exonuclease activity on nicked or gapped double-stranded DNA, and exhibits RNase H activity. Also involved in replication and repair of rDNA and in repairing mitochondrial DNA.</text>
</comment>
<dbReference type="GO" id="GO:0005730">
    <property type="term" value="C:nucleolus"/>
    <property type="evidence" value="ECO:0007669"/>
    <property type="project" value="UniProtKB-SubCell"/>
</dbReference>
<evidence type="ECO:0000313" key="21">
    <source>
        <dbReference type="EMBL" id="JAP97672.1"/>
    </source>
</evidence>
<dbReference type="InterPro" id="IPR008918">
    <property type="entry name" value="HhH2"/>
</dbReference>
<dbReference type="InterPro" id="IPR023426">
    <property type="entry name" value="Flap_endonuc"/>
</dbReference>
<comment type="subcellular location">
    <subcellularLocation>
        <location evidence="1 15">Mitochondrion</location>
    </subcellularLocation>
    <subcellularLocation>
        <location evidence="15">Nucleus</location>
        <location evidence="15">Nucleolus</location>
    </subcellularLocation>
    <subcellularLocation>
        <location evidence="15">Nucleus</location>
        <location evidence="15">Nucleoplasm</location>
    </subcellularLocation>
    <text evidence="15">Resides mostly in the nucleoli and relocalizes to the nucleoplasm upon DNA damage.</text>
</comment>
<dbReference type="GO" id="GO:0004523">
    <property type="term" value="F:RNA-DNA hybrid ribonuclease activity"/>
    <property type="evidence" value="ECO:0007669"/>
    <property type="project" value="TreeGrafter"/>
</dbReference>
<dbReference type="InterPro" id="IPR006084">
    <property type="entry name" value="XPG/Rad2"/>
</dbReference>
<keyword evidence="13 15" id="KW-0539">Nucleus</keyword>
<evidence type="ECO:0000256" key="6">
    <source>
        <dbReference type="ARBA" id="ARBA00022759"/>
    </source>
</evidence>
<evidence type="ECO:0000313" key="20">
    <source>
        <dbReference type="EMBL" id="JAG53873.1"/>
    </source>
</evidence>
<evidence type="ECO:0000259" key="17">
    <source>
        <dbReference type="SMART" id="SM00484"/>
    </source>
</evidence>
<dbReference type="InterPro" id="IPR006086">
    <property type="entry name" value="XPG-I_dom"/>
</dbReference>
<evidence type="ECO:0000256" key="7">
    <source>
        <dbReference type="ARBA" id="ARBA00022763"/>
    </source>
</evidence>
<evidence type="ECO:0000259" key="18">
    <source>
        <dbReference type="SMART" id="SM00485"/>
    </source>
</evidence>
<evidence type="ECO:0000256" key="12">
    <source>
        <dbReference type="ARBA" id="ARBA00023204"/>
    </source>
</evidence>
<evidence type="ECO:0000313" key="19">
    <source>
        <dbReference type="EMBL" id="JAF98548.1"/>
    </source>
</evidence>
<dbReference type="InterPro" id="IPR006085">
    <property type="entry name" value="XPG_DNA_repair_N"/>
</dbReference>
<keyword evidence="9 15" id="KW-0269">Exonuclease</keyword>
<dbReference type="SUPFAM" id="SSF47807">
    <property type="entry name" value="5' to 3' exonuclease, C-terminal subdomain"/>
    <property type="match status" value="1"/>
</dbReference>
<name>A0A0A9VS25_LYGHE</name>
<keyword evidence="4 15" id="KW-0540">Nuclease</keyword>
<dbReference type="InterPro" id="IPR036279">
    <property type="entry name" value="5-3_exonuclease_C_sf"/>
</dbReference>
<evidence type="ECO:0000256" key="15">
    <source>
        <dbReference type="HAMAP-Rule" id="MF_03140"/>
    </source>
</evidence>
<dbReference type="Gene3D" id="1.10.150.20">
    <property type="entry name" value="5' to 3' exonuclease, C-terminal subdomain"/>
    <property type="match status" value="1"/>
</dbReference>
<dbReference type="GO" id="GO:0008409">
    <property type="term" value="F:5'-3' exonuclease activity"/>
    <property type="evidence" value="ECO:0007669"/>
    <property type="project" value="UniProtKB-UniRule"/>
</dbReference>
<evidence type="ECO:0000256" key="3">
    <source>
        <dbReference type="ARBA" id="ARBA00022705"/>
    </source>
</evidence>
<dbReference type="EC" id="3.1.-.-" evidence="15"/>
<dbReference type="SMART" id="SM00279">
    <property type="entry name" value="HhH2"/>
    <property type="match status" value="1"/>
</dbReference>
<evidence type="ECO:0000256" key="14">
    <source>
        <dbReference type="ARBA" id="ARBA00034726"/>
    </source>
</evidence>
<dbReference type="GO" id="GO:0005739">
    <property type="term" value="C:mitochondrion"/>
    <property type="evidence" value="ECO:0007669"/>
    <property type="project" value="UniProtKB-SubCell"/>
</dbReference>
<evidence type="ECO:0000256" key="2">
    <source>
        <dbReference type="ARBA" id="ARBA00022553"/>
    </source>
</evidence>
<feature type="domain" description="XPG-I" evidence="17">
    <location>
        <begin position="146"/>
        <end position="218"/>
    </location>
</feature>
<dbReference type="SMART" id="SM00485">
    <property type="entry name" value="XPGN"/>
    <property type="match status" value="1"/>
</dbReference>
<evidence type="ECO:0000256" key="11">
    <source>
        <dbReference type="ARBA" id="ARBA00023128"/>
    </source>
</evidence>
<reference evidence="20" key="3">
    <citation type="submission" date="2014-09" db="EMBL/GenBank/DDBJ databases">
        <authorList>
            <person name="Magalhaes I.L.F."/>
            <person name="Oliveira U."/>
            <person name="Santos F.R."/>
            <person name="Vidigal T.H.D.A."/>
            <person name="Brescovit A.D."/>
            <person name="Santos A.J."/>
        </authorList>
    </citation>
    <scope>NUCLEOTIDE SEQUENCE</scope>
</reference>